<comment type="caution">
    <text evidence="2">The sequence shown here is derived from an EMBL/GenBank/DDBJ whole genome shotgun (WGS) entry which is preliminary data.</text>
</comment>
<gene>
    <name evidence="2" type="ORF">NPIL_192681</name>
</gene>
<dbReference type="InterPro" id="IPR000595">
    <property type="entry name" value="cNMP-bd_dom"/>
</dbReference>
<reference evidence="2" key="1">
    <citation type="submission" date="2020-08" db="EMBL/GenBank/DDBJ databases">
        <title>Multicomponent nature underlies the extraordinary mechanical properties of spider dragline silk.</title>
        <authorList>
            <person name="Kono N."/>
            <person name="Nakamura H."/>
            <person name="Mori M."/>
            <person name="Yoshida Y."/>
            <person name="Ohtoshi R."/>
            <person name="Malay A.D."/>
            <person name="Moran D.A.P."/>
            <person name="Tomita M."/>
            <person name="Numata K."/>
            <person name="Arakawa K."/>
        </authorList>
    </citation>
    <scope>NUCLEOTIDE SEQUENCE</scope>
</reference>
<feature type="domain" description="Cyclic nucleotide-binding" evidence="1">
    <location>
        <begin position="40"/>
        <end position="107"/>
    </location>
</feature>
<keyword evidence="3" id="KW-1185">Reference proteome</keyword>
<evidence type="ECO:0000259" key="1">
    <source>
        <dbReference type="PROSITE" id="PS50042"/>
    </source>
</evidence>
<accession>A0A8X6TZ87</accession>
<dbReference type="EMBL" id="BMAW01068655">
    <property type="protein sequence ID" value="GFT65479.1"/>
    <property type="molecule type" value="Genomic_DNA"/>
</dbReference>
<dbReference type="AlphaFoldDB" id="A0A8X6TZ87"/>
<name>A0A8X6TZ87_NEPPI</name>
<evidence type="ECO:0000313" key="2">
    <source>
        <dbReference type="EMBL" id="GFT65479.1"/>
    </source>
</evidence>
<dbReference type="PROSITE" id="PS50042">
    <property type="entry name" value="CNMP_BINDING_3"/>
    <property type="match status" value="1"/>
</dbReference>
<organism evidence="2 3">
    <name type="scientific">Nephila pilipes</name>
    <name type="common">Giant wood spider</name>
    <name type="synonym">Nephila maculata</name>
    <dbReference type="NCBI Taxonomy" id="299642"/>
    <lineage>
        <taxon>Eukaryota</taxon>
        <taxon>Metazoa</taxon>
        <taxon>Ecdysozoa</taxon>
        <taxon>Arthropoda</taxon>
        <taxon>Chelicerata</taxon>
        <taxon>Arachnida</taxon>
        <taxon>Araneae</taxon>
        <taxon>Araneomorphae</taxon>
        <taxon>Entelegynae</taxon>
        <taxon>Araneoidea</taxon>
        <taxon>Nephilidae</taxon>
        <taxon>Nephila</taxon>
    </lineage>
</organism>
<dbReference type="Proteomes" id="UP000887013">
    <property type="component" value="Unassembled WGS sequence"/>
</dbReference>
<proteinExistence type="predicted"/>
<protein>
    <recommendedName>
        <fullName evidence="1">Cyclic nucleotide-binding domain-containing protein</fullName>
    </recommendedName>
</protein>
<evidence type="ECO:0000313" key="3">
    <source>
        <dbReference type="Proteomes" id="UP000887013"/>
    </source>
</evidence>
<sequence length="128" mass="14407">MQSGKDKTVLVKLFYMNEESENVALLKFRLQENVKTGKGHLTVAGLIKLVQRFEETGSCKILTIKSKADTFGEIETLESESAVGTSRAREAGRRLGLPPSSIRNILMEFLISIHTDYSLSMNFYHRIP</sequence>